<name>A0A382P7G3_9ZZZZ</name>
<dbReference type="InterPro" id="IPR018109">
    <property type="entry name" value="Folylpolyglutamate_synth_CS"/>
</dbReference>
<dbReference type="EC" id="6.3.2.17" evidence="3"/>
<evidence type="ECO:0000259" key="10">
    <source>
        <dbReference type="Pfam" id="PF08245"/>
    </source>
</evidence>
<evidence type="ECO:0000313" key="11">
    <source>
        <dbReference type="EMBL" id="SVC69343.1"/>
    </source>
</evidence>
<dbReference type="SUPFAM" id="SSF53623">
    <property type="entry name" value="MurD-like peptide ligases, catalytic domain"/>
    <property type="match status" value="1"/>
</dbReference>
<dbReference type="GO" id="GO:0005524">
    <property type="term" value="F:ATP binding"/>
    <property type="evidence" value="ECO:0007669"/>
    <property type="project" value="UniProtKB-KW"/>
</dbReference>
<dbReference type="InterPro" id="IPR001645">
    <property type="entry name" value="Folylpolyglutamate_synth"/>
</dbReference>
<keyword evidence="8" id="KW-0460">Magnesium</keyword>
<comment type="catalytic activity">
    <reaction evidence="9">
        <text>(6S)-5,6,7,8-tetrahydrofolyl-(gamma-L-Glu)(n) + L-glutamate + ATP = (6S)-5,6,7,8-tetrahydrofolyl-(gamma-L-Glu)(n+1) + ADP + phosphate + H(+)</text>
        <dbReference type="Rhea" id="RHEA:10580"/>
        <dbReference type="Rhea" id="RHEA-COMP:14738"/>
        <dbReference type="Rhea" id="RHEA-COMP:14740"/>
        <dbReference type="ChEBI" id="CHEBI:15378"/>
        <dbReference type="ChEBI" id="CHEBI:29985"/>
        <dbReference type="ChEBI" id="CHEBI:30616"/>
        <dbReference type="ChEBI" id="CHEBI:43474"/>
        <dbReference type="ChEBI" id="CHEBI:141005"/>
        <dbReference type="ChEBI" id="CHEBI:456216"/>
        <dbReference type="EC" id="6.3.2.17"/>
    </reaction>
</comment>
<dbReference type="Gene3D" id="3.40.1190.10">
    <property type="entry name" value="Mur-like, catalytic domain"/>
    <property type="match status" value="1"/>
</dbReference>
<evidence type="ECO:0000256" key="9">
    <source>
        <dbReference type="ARBA" id="ARBA00047493"/>
    </source>
</evidence>
<dbReference type="GO" id="GO:0008841">
    <property type="term" value="F:dihydrofolate synthase activity"/>
    <property type="evidence" value="ECO:0007669"/>
    <property type="project" value="TreeGrafter"/>
</dbReference>
<evidence type="ECO:0000256" key="2">
    <source>
        <dbReference type="ARBA" id="ARBA00008276"/>
    </source>
</evidence>
<gene>
    <name evidence="11" type="ORF">METZ01_LOCUS322197</name>
</gene>
<feature type="non-terminal residue" evidence="11">
    <location>
        <position position="287"/>
    </location>
</feature>
<evidence type="ECO:0000256" key="7">
    <source>
        <dbReference type="ARBA" id="ARBA00022840"/>
    </source>
</evidence>
<dbReference type="GO" id="GO:0004326">
    <property type="term" value="F:tetrahydrofolylpolyglutamate synthase activity"/>
    <property type="evidence" value="ECO:0007669"/>
    <property type="project" value="UniProtKB-EC"/>
</dbReference>
<dbReference type="PROSITE" id="PS01011">
    <property type="entry name" value="FOLYLPOLYGLU_SYNT_1"/>
    <property type="match status" value="1"/>
</dbReference>
<evidence type="ECO:0000256" key="3">
    <source>
        <dbReference type="ARBA" id="ARBA00013025"/>
    </source>
</evidence>
<reference evidence="11" key="1">
    <citation type="submission" date="2018-05" db="EMBL/GenBank/DDBJ databases">
        <authorList>
            <person name="Lanie J.A."/>
            <person name="Ng W.-L."/>
            <person name="Kazmierczak K.M."/>
            <person name="Andrzejewski T.M."/>
            <person name="Davidsen T.M."/>
            <person name="Wayne K.J."/>
            <person name="Tettelin H."/>
            <person name="Glass J.I."/>
            <person name="Rusch D."/>
            <person name="Podicherti R."/>
            <person name="Tsui H.-C.T."/>
            <person name="Winkler M.E."/>
        </authorList>
    </citation>
    <scope>NUCLEOTIDE SEQUENCE</scope>
</reference>
<proteinExistence type="inferred from homology"/>
<dbReference type="InterPro" id="IPR013221">
    <property type="entry name" value="Mur_ligase_cen"/>
</dbReference>
<feature type="non-terminal residue" evidence="11">
    <location>
        <position position="1"/>
    </location>
</feature>
<evidence type="ECO:0000256" key="6">
    <source>
        <dbReference type="ARBA" id="ARBA00022741"/>
    </source>
</evidence>
<dbReference type="PANTHER" id="PTHR11136">
    <property type="entry name" value="FOLYLPOLYGLUTAMATE SYNTHASE-RELATED"/>
    <property type="match status" value="1"/>
</dbReference>
<protein>
    <recommendedName>
        <fullName evidence="3">tetrahydrofolate synthase</fullName>
        <ecNumber evidence="3">6.3.2.17</ecNumber>
    </recommendedName>
</protein>
<dbReference type="EMBL" id="UINC01105422">
    <property type="protein sequence ID" value="SVC69343.1"/>
    <property type="molecule type" value="Genomic_DNA"/>
</dbReference>
<feature type="domain" description="Mur ligase central" evidence="10">
    <location>
        <begin position="52"/>
        <end position="279"/>
    </location>
</feature>
<keyword evidence="4" id="KW-0436">Ligase</keyword>
<dbReference type="PROSITE" id="PS01012">
    <property type="entry name" value="FOLYLPOLYGLU_SYNT_2"/>
    <property type="match status" value="1"/>
</dbReference>
<dbReference type="NCBIfam" id="TIGR01499">
    <property type="entry name" value="folC"/>
    <property type="match status" value="1"/>
</dbReference>
<dbReference type="PANTHER" id="PTHR11136:SF0">
    <property type="entry name" value="DIHYDROFOLATE SYNTHETASE-RELATED"/>
    <property type="match status" value="1"/>
</dbReference>
<comment type="cofactor">
    <cofactor evidence="1">
        <name>Mg(2+)</name>
        <dbReference type="ChEBI" id="CHEBI:18420"/>
    </cofactor>
</comment>
<keyword evidence="5" id="KW-0479">Metal-binding</keyword>
<dbReference type="InterPro" id="IPR036565">
    <property type="entry name" value="Mur-like_cat_sf"/>
</dbReference>
<accession>A0A382P7G3</accession>
<evidence type="ECO:0000256" key="5">
    <source>
        <dbReference type="ARBA" id="ARBA00022723"/>
    </source>
</evidence>
<evidence type="ECO:0000256" key="1">
    <source>
        <dbReference type="ARBA" id="ARBA00001946"/>
    </source>
</evidence>
<dbReference type="FunFam" id="3.40.1190.10:FF:000011">
    <property type="entry name" value="Folylpolyglutamate synthase/dihydrofolate synthase"/>
    <property type="match status" value="1"/>
</dbReference>
<organism evidence="11">
    <name type="scientific">marine metagenome</name>
    <dbReference type="NCBI Taxonomy" id="408172"/>
    <lineage>
        <taxon>unclassified sequences</taxon>
        <taxon>metagenomes</taxon>
        <taxon>ecological metagenomes</taxon>
    </lineage>
</organism>
<dbReference type="Pfam" id="PF08245">
    <property type="entry name" value="Mur_ligase_M"/>
    <property type="match status" value="1"/>
</dbReference>
<dbReference type="GO" id="GO:0046872">
    <property type="term" value="F:metal ion binding"/>
    <property type="evidence" value="ECO:0007669"/>
    <property type="project" value="UniProtKB-KW"/>
</dbReference>
<evidence type="ECO:0000256" key="8">
    <source>
        <dbReference type="ARBA" id="ARBA00022842"/>
    </source>
</evidence>
<keyword evidence="7" id="KW-0067">ATP-binding</keyword>
<dbReference type="AlphaFoldDB" id="A0A382P7G3"/>
<dbReference type="GO" id="GO:0005737">
    <property type="term" value="C:cytoplasm"/>
    <property type="evidence" value="ECO:0007669"/>
    <property type="project" value="TreeGrafter"/>
</dbReference>
<sequence>VSDYQKALQYLYSFVDYEKLPGAAPEARTLDLIEGLLEALDHPERRWPSVHVTGTKGKGSTAAMIAFMVQKSGYRVGLYTSPHMVTYRERLVVNGQKISKKEFCGLIDKARPVLDEFVREIETTPSFFDVWTALAFLYFAEHGVDLAVIEVGLGGRLDSTNVLMPEVAVITPIGLDHTDRLGNTLNEIAGEKAGIIKRGIPTIAGPQEPEALAVIQEACFALDSPLTRVGEDLRYTIRHADRKGQVFDVESQTESYHDLYIPLMGAYQVTNATTAIGVVETLKRGGL</sequence>
<evidence type="ECO:0000256" key="4">
    <source>
        <dbReference type="ARBA" id="ARBA00022598"/>
    </source>
</evidence>
<comment type="similarity">
    <text evidence="2">Belongs to the folylpolyglutamate synthase family.</text>
</comment>
<keyword evidence="6" id="KW-0547">Nucleotide-binding</keyword>